<dbReference type="InterPro" id="IPR045864">
    <property type="entry name" value="aa-tRNA-synth_II/BPL/LPL"/>
</dbReference>
<dbReference type="InterPro" id="IPR012340">
    <property type="entry name" value="NA-bd_OB-fold"/>
</dbReference>
<dbReference type="PROSITE" id="PS50862">
    <property type="entry name" value="AA_TRNA_LIGASE_II"/>
    <property type="match status" value="1"/>
</dbReference>
<evidence type="ECO:0000259" key="8">
    <source>
        <dbReference type="PROSITE" id="PS50862"/>
    </source>
</evidence>
<organism evidence="9 10">
    <name type="scientific">Paucilactobacillus suebicus DSM 5007 = KCTC 3549</name>
    <dbReference type="NCBI Taxonomy" id="1423807"/>
    <lineage>
        <taxon>Bacteria</taxon>
        <taxon>Bacillati</taxon>
        <taxon>Bacillota</taxon>
        <taxon>Bacilli</taxon>
        <taxon>Lactobacillales</taxon>
        <taxon>Lactobacillaceae</taxon>
        <taxon>Paucilactobacillus</taxon>
    </lineage>
</organism>
<comment type="subcellular location">
    <subcellularLocation>
        <location evidence="7">Cytoplasm</location>
    </subcellularLocation>
</comment>
<dbReference type="SUPFAM" id="SSF55681">
    <property type="entry name" value="Class II aaRS and biotin synthetases"/>
    <property type="match status" value="1"/>
</dbReference>
<dbReference type="eggNOG" id="COG0017">
    <property type="taxonomic scope" value="Bacteria"/>
</dbReference>
<evidence type="ECO:0000313" key="9">
    <source>
        <dbReference type="EMBL" id="KRM09425.1"/>
    </source>
</evidence>
<keyword evidence="6 7" id="KW-0030">Aminoacyl-tRNA synthetase</keyword>
<evidence type="ECO:0000256" key="7">
    <source>
        <dbReference type="HAMAP-Rule" id="MF_00534"/>
    </source>
</evidence>
<dbReference type="InterPro" id="IPR004364">
    <property type="entry name" value="Aa-tRNA-synt_II"/>
</dbReference>
<comment type="similarity">
    <text evidence="1 7">Belongs to the class-II aminoacyl-tRNA synthetase family.</text>
</comment>
<dbReference type="AlphaFoldDB" id="A0A0R1VUG7"/>
<dbReference type="GO" id="GO:0016740">
    <property type="term" value="F:transferase activity"/>
    <property type="evidence" value="ECO:0007669"/>
    <property type="project" value="UniProtKB-ARBA"/>
</dbReference>
<keyword evidence="5 7" id="KW-0648">Protein biosynthesis</keyword>
<dbReference type="PATRIC" id="fig|1423807.3.peg.1853"/>
<evidence type="ECO:0000256" key="4">
    <source>
        <dbReference type="ARBA" id="ARBA00022840"/>
    </source>
</evidence>
<dbReference type="NCBIfam" id="TIGR00457">
    <property type="entry name" value="asnS"/>
    <property type="match status" value="1"/>
</dbReference>
<evidence type="ECO:0000256" key="6">
    <source>
        <dbReference type="ARBA" id="ARBA00023146"/>
    </source>
</evidence>
<dbReference type="EMBL" id="AZGF01000042">
    <property type="protein sequence ID" value="KRM09425.1"/>
    <property type="molecule type" value="Genomic_DNA"/>
</dbReference>
<sequence length="436" mass="50174">MEELLLETINIIDAPKHVNETVKIGVWLTDKRSSGKIAFLQLRDGTAFFQGVVLKNIVGEDVFDEAKHLRQESSFWITGEIHEDTRSKFGYEIQVQSIELIGTSEEYPITPKDHGIDFLLDHRHLWLRSSRPHAILTIRNEVIRATYEFFNKEGFTKIDAPILTGNAPEGTTDLFHTEYFDHDAYLSQSGQLYEEAGALAFNKVFSFGPTFRAEKSKTRRHLIEFWMIEPEMAFMHQEESLEVQENYVAFLVQNVIDHCASSLEILNRDVELLKKYTKTPYPRISYDEAIEMLNKGGIPAKWGDDFGSPEETYLADQFEQPVFILNYPKAIKPFYMKPHPTRDDVVICADLLAPEGYGEIIGGSERAVDYDYLLQQIKSAGLNPADYEWYLDLRKYGSVPHSGFGLGLERFLTWVTGEDHVRETIPFPRLLNRIYP</sequence>
<keyword evidence="7" id="KW-0963">Cytoplasm</keyword>
<accession>A0A0R1VUG7</accession>
<dbReference type="Gene3D" id="3.30.930.10">
    <property type="entry name" value="Bira Bifunctional Protein, Domain 2"/>
    <property type="match status" value="1"/>
</dbReference>
<evidence type="ECO:0000256" key="1">
    <source>
        <dbReference type="ARBA" id="ARBA00008226"/>
    </source>
</evidence>
<dbReference type="Pfam" id="PF01336">
    <property type="entry name" value="tRNA_anti-codon"/>
    <property type="match status" value="1"/>
</dbReference>
<evidence type="ECO:0000256" key="3">
    <source>
        <dbReference type="ARBA" id="ARBA00022741"/>
    </source>
</evidence>
<dbReference type="GO" id="GO:0004816">
    <property type="term" value="F:asparagine-tRNA ligase activity"/>
    <property type="evidence" value="ECO:0007669"/>
    <property type="project" value="UniProtKB-UniRule"/>
</dbReference>
<dbReference type="CDD" id="cd00776">
    <property type="entry name" value="AsxRS_core"/>
    <property type="match status" value="1"/>
</dbReference>
<dbReference type="Proteomes" id="UP000051820">
    <property type="component" value="Unassembled WGS sequence"/>
</dbReference>
<evidence type="ECO:0000313" key="10">
    <source>
        <dbReference type="Proteomes" id="UP000051820"/>
    </source>
</evidence>
<proteinExistence type="inferred from homology"/>
<dbReference type="GO" id="GO:0140096">
    <property type="term" value="F:catalytic activity, acting on a protein"/>
    <property type="evidence" value="ECO:0007669"/>
    <property type="project" value="UniProtKB-ARBA"/>
</dbReference>
<dbReference type="Gene3D" id="2.40.50.140">
    <property type="entry name" value="Nucleic acid-binding proteins"/>
    <property type="match status" value="1"/>
</dbReference>
<dbReference type="Pfam" id="PF00152">
    <property type="entry name" value="tRNA-synt_2"/>
    <property type="match status" value="1"/>
</dbReference>
<dbReference type="InterPro" id="IPR002312">
    <property type="entry name" value="Asp/Asn-tRNA-synth_IIb"/>
</dbReference>
<dbReference type="CDD" id="cd04323">
    <property type="entry name" value="AsnRS_cyto_like_N"/>
    <property type="match status" value="1"/>
</dbReference>
<keyword evidence="10" id="KW-1185">Reference proteome</keyword>
<dbReference type="PRINTS" id="PR01042">
    <property type="entry name" value="TRNASYNTHASP"/>
</dbReference>
<keyword evidence="4 7" id="KW-0067">ATP-binding</keyword>
<comment type="caution">
    <text evidence="9">The sequence shown here is derived from an EMBL/GenBank/DDBJ whole genome shotgun (WGS) entry which is preliminary data.</text>
</comment>
<keyword evidence="3 7" id="KW-0547">Nucleotide-binding</keyword>
<dbReference type="InterPro" id="IPR006195">
    <property type="entry name" value="aa-tRNA-synth_II"/>
</dbReference>
<keyword evidence="2 7" id="KW-0436">Ligase</keyword>
<comment type="subunit">
    <text evidence="7">Homodimer.</text>
</comment>
<feature type="domain" description="Aminoacyl-transfer RNA synthetases class-II family profile" evidence="8">
    <location>
        <begin position="136"/>
        <end position="436"/>
    </location>
</feature>
<comment type="catalytic activity">
    <reaction evidence="7">
        <text>tRNA(Asn) + L-asparagine + ATP = L-asparaginyl-tRNA(Asn) + AMP + diphosphate + H(+)</text>
        <dbReference type="Rhea" id="RHEA:11180"/>
        <dbReference type="Rhea" id="RHEA-COMP:9659"/>
        <dbReference type="Rhea" id="RHEA-COMP:9674"/>
        <dbReference type="ChEBI" id="CHEBI:15378"/>
        <dbReference type="ChEBI" id="CHEBI:30616"/>
        <dbReference type="ChEBI" id="CHEBI:33019"/>
        <dbReference type="ChEBI" id="CHEBI:58048"/>
        <dbReference type="ChEBI" id="CHEBI:78442"/>
        <dbReference type="ChEBI" id="CHEBI:78515"/>
        <dbReference type="ChEBI" id="CHEBI:456215"/>
        <dbReference type="EC" id="6.1.1.22"/>
    </reaction>
</comment>
<dbReference type="PANTHER" id="PTHR22594:SF34">
    <property type="entry name" value="ASPARAGINE--TRNA LIGASE, MITOCHONDRIAL-RELATED"/>
    <property type="match status" value="1"/>
</dbReference>
<dbReference type="InterPro" id="IPR004522">
    <property type="entry name" value="Asn-tRNA-ligase"/>
</dbReference>
<dbReference type="GO" id="GO:0003676">
    <property type="term" value="F:nucleic acid binding"/>
    <property type="evidence" value="ECO:0007669"/>
    <property type="project" value="InterPro"/>
</dbReference>
<dbReference type="STRING" id="1423807.FD16_GL001809"/>
<dbReference type="SUPFAM" id="SSF50249">
    <property type="entry name" value="Nucleic acid-binding proteins"/>
    <property type="match status" value="1"/>
</dbReference>
<protein>
    <recommendedName>
        <fullName evidence="7">Asparagine--tRNA ligase</fullName>
        <ecNumber evidence="7">6.1.1.22</ecNumber>
    </recommendedName>
    <alternativeName>
        <fullName evidence="7">Asparaginyl-tRNA synthetase</fullName>
        <shortName evidence="7">AsnRS</shortName>
    </alternativeName>
</protein>
<dbReference type="InterPro" id="IPR004365">
    <property type="entry name" value="NA-bd_OB_tRNA"/>
</dbReference>
<dbReference type="GO" id="GO:0005524">
    <property type="term" value="F:ATP binding"/>
    <property type="evidence" value="ECO:0007669"/>
    <property type="project" value="UniProtKB-UniRule"/>
</dbReference>
<dbReference type="GO" id="GO:0005737">
    <property type="term" value="C:cytoplasm"/>
    <property type="evidence" value="ECO:0007669"/>
    <property type="project" value="UniProtKB-SubCell"/>
</dbReference>
<evidence type="ECO:0000256" key="2">
    <source>
        <dbReference type="ARBA" id="ARBA00022598"/>
    </source>
</evidence>
<reference evidence="9 10" key="1">
    <citation type="journal article" date="2015" name="Genome Announc.">
        <title>Expanding the biotechnology potential of lactobacilli through comparative genomics of 213 strains and associated genera.</title>
        <authorList>
            <person name="Sun Z."/>
            <person name="Harris H.M."/>
            <person name="McCann A."/>
            <person name="Guo C."/>
            <person name="Argimon S."/>
            <person name="Zhang W."/>
            <person name="Yang X."/>
            <person name="Jeffery I.B."/>
            <person name="Cooney J.C."/>
            <person name="Kagawa T.F."/>
            <person name="Liu W."/>
            <person name="Song Y."/>
            <person name="Salvetti E."/>
            <person name="Wrobel A."/>
            <person name="Rasinkangas P."/>
            <person name="Parkhill J."/>
            <person name="Rea M.C."/>
            <person name="O'Sullivan O."/>
            <person name="Ritari J."/>
            <person name="Douillard F.P."/>
            <person name="Paul Ross R."/>
            <person name="Yang R."/>
            <person name="Briner A.E."/>
            <person name="Felis G.E."/>
            <person name="de Vos W.M."/>
            <person name="Barrangou R."/>
            <person name="Klaenhammer T.R."/>
            <person name="Caufield P.W."/>
            <person name="Cui Y."/>
            <person name="Zhang H."/>
            <person name="O'Toole P.W."/>
        </authorList>
    </citation>
    <scope>NUCLEOTIDE SEQUENCE [LARGE SCALE GENOMIC DNA]</scope>
    <source>
        <strain evidence="9 10">DSM 5007</strain>
    </source>
</reference>
<name>A0A0R1VUG7_9LACO</name>
<dbReference type="NCBIfam" id="NF003037">
    <property type="entry name" value="PRK03932.1"/>
    <property type="match status" value="1"/>
</dbReference>
<dbReference type="PANTHER" id="PTHR22594">
    <property type="entry name" value="ASPARTYL/LYSYL-TRNA SYNTHETASE"/>
    <property type="match status" value="1"/>
</dbReference>
<gene>
    <name evidence="7" type="primary">asnS</name>
    <name evidence="9" type="ORF">FD16_GL001809</name>
</gene>
<evidence type="ECO:0000256" key="5">
    <source>
        <dbReference type="ARBA" id="ARBA00022917"/>
    </source>
</evidence>
<dbReference type="EC" id="6.1.1.22" evidence="7"/>
<dbReference type="GO" id="GO:0006421">
    <property type="term" value="P:asparaginyl-tRNA aminoacylation"/>
    <property type="evidence" value="ECO:0007669"/>
    <property type="project" value="UniProtKB-UniRule"/>
</dbReference>
<dbReference type="HAMAP" id="MF_00534">
    <property type="entry name" value="Asn_tRNA_synth"/>
    <property type="match status" value="1"/>
</dbReference>